<gene>
    <name evidence="1" type="ORF">A2Y47_00640</name>
</gene>
<comment type="caution">
    <text evidence="1">The sequence shown here is derived from an EMBL/GenBank/DDBJ whole genome shotgun (WGS) entry which is preliminary data.</text>
</comment>
<organism evidence="1 2">
    <name type="scientific">Candidatus Giovannonibacteria bacterium RIFCSPLOWO2_12_43_8</name>
    <dbReference type="NCBI Taxonomy" id="1798361"/>
    <lineage>
        <taxon>Bacteria</taxon>
        <taxon>Candidatus Giovannoniibacteriota</taxon>
    </lineage>
</organism>
<reference evidence="1 2" key="1">
    <citation type="journal article" date="2016" name="Nat. Commun.">
        <title>Thousands of microbial genomes shed light on interconnected biogeochemical processes in an aquifer system.</title>
        <authorList>
            <person name="Anantharaman K."/>
            <person name="Brown C.T."/>
            <person name="Hug L.A."/>
            <person name="Sharon I."/>
            <person name="Castelle C.J."/>
            <person name="Probst A.J."/>
            <person name="Thomas B.C."/>
            <person name="Singh A."/>
            <person name="Wilkins M.J."/>
            <person name="Karaoz U."/>
            <person name="Brodie E.L."/>
            <person name="Williams K.H."/>
            <person name="Hubbard S.S."/>
            <person name="Banfield J.F."/>
        </authorList>
    </citation>
    <scope>NUCLEOTIDE SEQUENCE [LARGE SCALE GENOMIC DNA]</scope>
</reference>
<sequence length="1133" mass="128886">MKETPELLKENTPVQQIATDLETAGVHVTEEQKKLVEEITDEHGGVTFDDWLKKAKNENLPRDLLIYYGERAVERYILRENWQSKGNLLQEISKIRDGISLPENELQKLVKGTVLKMLNQVESPGKISVTIDALLDPKKDPEIESAIKHNLAFRLREHGEDDIKVSLDRFLPLLPENSLSDPKIIEAAKDGIKKQLREGRIYETKNLLKSKEFPVISEEWMKQAADEEMLRSLERGNISNTSMIHGEFFRGNNWPEFRDRPDVNKAAEKGLIAALRKSASDDDRSNSNRDAVSITEGFKFSDEFVSNPVIQELGNSTLLKSLWRGESGISDRLKYRLRLSPPPKEIQNAAREGVLFVLNSKWFYSQLSGRETINRVNEIVNIKEKFSSPDAFLNDKEIKKGVEETFLKLLTEGIRGDDEGMKKLEENFPLDSSFLQGDSVREAAEEGVQKALENGSIYWALDIVTRFSVSPDILENSAKDIASKFIALDSMAELKRLKQAIPSFGEKELREAANRAFEGTLRGNYGQGFSSARRIAEQFHFEKDFINELVKKSIFEAIEKRRFSIALEMQEEFALHVSSEELLKTFPALKGFLDRFKDVSEEFYAQAQKSPDVLFSVFPLLDSQDDIFKVVRENPFLLEAVAQNPRFGAKLLLKFQQFDAPSKENISFLFESKEEVLKISPSIKLDTAGFRTAMQQRLIEWKQNPDILRAIQEAGIDSNEWLNYHKEDDFFLEAENQTRFSESVATPLFRIQETLEAYGNNIKEALGEYQKEFSGGAVFVEDPTKIDEQIHQLEQERHSAQEGGNQKKAEGIAKGIESLQRKKDKLKKISVWDKLMGDIDGFLHLRAELDRTHTSLIAAEHEFEEEISKKSADPDRILKSKRAVSTEKEKIKQEFAVLGRRIEDFEKNFLPTISPVLGEERGEAVIQEIQNGMEEGLSHYRTDRNTLLNLFSEKADKDKEALEGRPMKISVWSRNPDIDLYQANYSPCCISIERGYYADGGESTIADYNTDLGIQIVQIWDKAKGEPVTAAWCWLGEDDKGENVLVVDNIESNTLYSTNFTNQLTLKLQGYIKEYARDVGVEKVVLGQKNNDLPSSDFLAGLQSSSGTYKKIGGYNRVGGYYLEAEDNPTKIL</sequence>
<accession>A0A1F5Y4N7</accession>
<evidence type="ECO:0000313" key="2">
    <source>
        <dbReference type="Proteomes" id="UP000177720"/>
    </source>
</evidence>
<evidence type="ECO:0000313" key="1">
    <source>
        <dbReference type="EMBL" id="OGF95100.1"/>
    </source>
</evidence>
<dbReference type="AlphaFoldDB" id="A0A1F5Y4N7"/>
<dbReference type="Proteomes" id="UP000177720">
    <property type="component" value="Unassembled WGS sequence"/>
</dbReference>
<name>A0A1F5Y4N7_9BACT</name>
<proteinExistence type="predicted"/>
<protein>
    <submittedName>
        <fullName evidence="1">Uncharacterized protein</fullName>
    </submittedName>
</protein>
<dbReference type="EMBL" id="MFIN01000029">
    <property type="protein sequence ID" value="OGF95100.1"/>
    <property type="molecule type" value="Genomic_DNA"/>
</dbReference>